<comment type="caution">
    <text evidence="7">The sequence shown here is derived from an EMBL/GenBank/DDBJ whole genome shotgun (WGS) entry which is preliminary data.</text>
</comment>
<evidence type="ECO:0000256" key="1">
    <source>
        <dbReference type="ARBA" id="ARBA00004370"/>
    </source>
</evidence>
<dbReference type="GO" id="GO:0016342">
    <property type="term" value="C:catenin complex"/>
    <property type="evidence" value="ECO:0007669"/>
    <property type="project" value="TreeGrafter"/>
</dbReference>
<feature type="domain" description="Cadherin" evidence="6">
    <location>
        <begin position="12"/>
        <end position="136"/>
    </location>
</feature>
<dbReference type="Gene3D" id="2.60.40.60">
    <property type="entry name" value="Cadherins"/>
    <property type="match status" value="1"/>
</dbReference>
<dbReference type="GO" id="GO:0045296">
    <property type="term" value="F:cadherin binding"/>
    <property type="evidence" value="ECO:0007669"/>
    <property type="project" value="TreeGrafter"/>
</dbReference>
<dbReference type="InterPro" id="IPR002126">
    <property type="entry name" value="Cadherin-like_dom"/>
</dbReference>
<dbReference type="InterPro" id="IPR039808">
    <property type="entry name" value="Cadherin"/>
</dbReference>
<proteinExistence type="predicted"/>
<comment type="subcellular location">
    <subcellularLocation>
        <location evidence="1">Membrane</location>
    </subcellularLocation>
</comment>
<organism evidence="7 8">
    <name type="scientific">Holothuria leucospilota</name>
    <name type="common">Black long sea cucumber</name>
    <name type="synonym">Mertensiothuria leucospilota</name>
    <dbReference type="NCBI Taxonomy" id="206669"/>
    <lineage>
        <taxon>Eukaryota</taxon>
        <taxon>Metazoa</taxon>
        <taxon>Echinodermata</taxon>
        <taxon>Eleutherozoa</taxon>
        <taxon>Echinozoa</taxon>
        <taxon>Holothuroidea</taxon>
        <taxon>Aspidochirotacea</taxon>
        <taxon>Aspidochirotida</taxon>
        <taxon>Holothuriidae</taxon>
        <taxon>Holothuria</taxon>
    </lineage>
</organism>
<evidence type="ECO:0000256" key="4">
    <source>
        <dbReference type="ARBA" id="ARBA00023136"/>
    </source>
</evidence>
<dbReference type="OrthoDB" id="6252479at2759"/>
<dbReference type="AlphaFoldDB" id="A0A9Q1BE41"/>
<dbReference type="SUPFAM" id="SSF49313">
    <property type="entry name" value="Cadherin-like"/>
    <property type="match status" value="1"/>
</dbReference>
<keyword evidence="8" id="KW-1185">Reference proteome</keyword>
<evidence type="ECO:0000256" key="2">
    <source>
        <dbReference type="ARBA" id="ARBA00022737"/>
    </source>
</evidence>
<keyword evidence="3 5" id="KW-0106">Calcium</keyword>
<dbReference type="EMBL" id="JAIZAY010000021">
    <property type="protein sequence ID" value="KAJ8021814.1"/>
    <property type="molecule type" value="Genomic_DNA"/>
</dbReference>
<evidence type="ECO:0000313" key="8">
    <source>
        <dbReference type="Proteomes" id="UP001152320"/>
    </source>
</evidence>
<dbReference type="SMART" id="SM00112">
    <property type="entry name" value="CA"/>
    <property type="match status" value="1"/>
</dbReference>
<evidence type="ECO:0000313" key="7">
    <source>
        <dbReference type="EMBL" id="KAJ8021814.1"/>
    </source>
</evidence>
<dbReference type="CDD" id="cd11304">
    <property type="entry name" value="Cadherin_repeat"/>
    <property type="match status" value="1"/>
</dbReference>
<dbReference type="GO" id="GO:0008013">
    <property type="term" value="F:beta-catenin binding"/>
    <property type="evidence" value="ECO:0007669"/>
    <property type="project" value="TreeGrafter"/>
</dbReference>
<dbReference type="GO" id="GO:0016477">
    <property type="term" value="P:cell migration"/>
    <property type="evidence" value="ECO:0007669"/>
    <property type="project" value="TreeGrafter"/>
</dbReference>
<dbReference type="PROSITE" id="PS00232">
    <property type="entry name" value="CADHERIN_1"/>
    <property type="match status" value="1"/>
</dbReference>
<dbReference type="GO" id="GO:0007156">
    <property type="term" value="P:homophilic cell adhesion via plasma membrane adhesion molecules"/>
    <property type="evidence" value="ECO:0007669"/>
    <property type="project" value="InterPro"/>
</dbReference>
<sequence length="145" mass="16052">MLVGIILMAENETATAEMEVQEKLKAGAKVGSVSATDKDDGNPIFYFIIEGNEDGYFDINKYTGEIFTTEELDGSSISNTSYVLTIKATENETYVEDGSTRKKRQAQQLSGETEYDPTIIEVTIHIVDLNDNPPYFPKALYTSGM</sequence>
<evidence type="ECO:0000256" key="3">
    <source>
        <dbReference type="ARBA" id="ARBA00022837"/>
    </source>
</evidence>
<evidence type="ECO:0000256" key="5">
    <source>
        <dbReference type="PROSITE-ProRule" id="PRU00043"/>
    </source>
</evidence>
<evidence type="ECO:0000259" key="6">
    <source>
        <dbReference type="PROSITE" id="PS50268"/>
    </source>
</evidence>
<protein>
    <submittedName>
        <fullName evidence="7">Cadherin-87A</fullName>
    </submittedName>
</protein>
<keyword evidence="4" id="KW-0472">Membrane</keyword>
<dbReference type="PRINTS" id="PR00205">
    <property type="entry name" value="CADHERIN"/>
</dbReference>
<dbReference type="PANTHER" id="PTHR24027:SF438">
    <property type="entry name" value="CADHERIN 23"/>
    <property type="match status" value="1"/>
</dbReference>
<accession>A0A9Q1BE41</accession>
<keyword evidence="2" id="KW-0677">Repeat</keyword>
<dbReference type="Pfam" id="PF00028">
    <property type="entry name" value="Cadherin"/>
    <property type="match status" value="1"/>
</dbReference>
<name>A0A9Q1BE41_HOLLE</name>
<dbReference type="InterPro" id="IPR020894">
    <property type="entry name" value="Cadherin_CS"/>
</dbReference>
<dbReference type="Proteomes" id="UP001152320">
    <property type="component" value="Chromosome 21"/>
</dbReference>
<dbReference type="GO" id="GO:0005509">
    <property type="term" value="F:calcium ion binding"/>
    <property type="evidence" value="ECO:0007669"/>
    <property type="project" value="UniProtKB-UniRule"/>
</dbReference>
<reference evidence="7" key="1">
    <citation type="submission" date="2021-10" db="EMBL/GenBank/DDBJ databases">
        <title>Tropical sea cucumber genome reveals ecological adaptation and Cuvierian tubules defense mechanism.</title>
        <authorList>
            <person name="Chen T."/>
        </authorList>
    </citation>
    <scope>NUCLEOTIDE SEQUENCE</scope>
    <source>
        <strain evidence="7">Nanhai2018</strain>
        <tissue evidence="7">Muscle</tissue>
    </source>
</reference>
<dbReference type="PANTHER" id="PTHR24027">
    <property type="entry name" value="CADHERIN-23"/>
    <property type="match status" value="1"/>
</dbReference>
<dbReference type="InterPro" id="IPR015919">
    <property type="entry name" value="Cadherin-like_sf"/>
</dbReference>
<dbReference type="PROSITE" id="PS50268">
    <property type="entry name" value="CADHERIN_2"/>
    <property type="match status" value="1"/>
</dbReference>
<gene>
    <name evidence="7" type="ORF">HOLleu_39114</name>
</gene>